<dbReference type="AlphaFoldDB" id="A0A2V3ZZC4"/>
<dbReference type="Gene3D" id="3.40.50.410">
    <property type="entry name" value="von Willebrand factor, type A domain"/>
    <property type="match status" value="1"/>
</dbReference>
<reference evidence="2 3" key="1">
    <citation type="submission" date="2018-05" db="EMBL/GenBank/DDBJ databases">
        <title>Marinifilum breve JC075T sp. nov., a marine bacterium isolated from Yongle Blue Hole in the South China Sea.</title>
        <authorList>
            <person name="Fu T."/>
        </authorList>
    </citation>
    <scope>NUCLEOTIDE SEQUENCE [LARGE SCALE GENOMIC DNA]</scope>
    <source>
        <strain evidence="2 3">JC075</strain>
    </source>
</reference>
<evidence type="ECO:0000313" key="3">
    <source>
        <dbReference type="Proteomes" id="UP000248079"/>
    </source>
</evidence>
<dbReference type="PANTHER" id="PTHR33608">
    <property type="entry name" value="BLL2464 PROTEIN"/>
    <property type="match status" value="1"/>
</dbReference>
<dbReference type="EMBL" id="QFLI01000005">
    <property type="protein sequence ID" value="PXY00897.1"/>
    <property type="molecule type" value="Genomic_DNA"/>
</dbReference>
<dbReference type="RefSeq" id="WP_110361263.1">
    <property type="nucleotide sequence ID" value="NZ_QFLI01000005.1"/>
</dbReference>
<comment type="caution">
    <text evidence="2">The sequence shown here is derived from an EMBL/GenBank/DDBJ whole genome shotgun (WGS) entry which is preliminary data.</text>
</comment>
<sequence>MVKQLSDLIQFEQFDNLELLAHQIVEGFLIGLHRSPYHGFSVEFAEHRLYNKGESTKHIDWKLYARSDKMFVKQFEEETNLRAHIVIDTSSSMLFPFKTKHQTKLGYSVLCAAALIHLLRKQRDAVGLCTFSDKIDLLTPSKLSLTHAQLMYSHLHKVYNAEEIGKERETKIADTLHRLAEGLHKRSLVIVFSDFTGAESPKEIMESLQHLRFNKHEVILFAVRDHELELDFNFENRPSQFVDLETGESLKLNPTDIKGMYQKEQKKFFTELDLLCSQFSIDLVEADIRKDFGNVLQSYLLKRKKLM</sequence>
<dbReference type="OrthoDB" id="9776116at2"/>
<dbReference type="PANTHER" id="PTHR33608:SF7">
    <property type="entry name" value="DUF58 DOMAIN-CONTAINING PROTEIN"/>
    <property type="match status" value="1"/>
</dbReference>
<accession>A0A2V3ZZC4</accession>
<dbReference type="InterPro" id="IPR036465">
    <property type="entry name" value="vWFA_dom_sf"/>
</dbReference>
<name>A0A2V3ZZC4_9BACT</name>
<dbReference type="Proteomes" id="UP000248079">
    <property type="component" value="Unassembled WGS sequence"/>
</dbReference>
<organism evidence="2 3">
    <name type="scientific">Marinifilum breve</name>
    <dbReference type="NCBI Taxonomy" id="2184082"/>
    <lineage>
        <taxon>Bacteria</taxon>
        <taxon>Pseudomonadati</taxon>
        <taxon>Bacteroidota</taxon>
        <taxon>Bacteroidia</taxon>
        <taxon>Marinilabiliales</taxon>
        <taxon>Marinifilaceae</taxon>
    </lineage>
</organism>
<gene>
    <name evidence="2" type="ORF">DF185_13450</name>
</gene>
<dbReference type="Pfam" id="PF01882">
    <property type="entry name" value="DUF58"/>
    <property type="match status" value="1"/>
</dbReference>
<evidence type="ECO:0000259" key="1">
    <source>
        <dbReference type="Pfam" id="PF01882"/>
    </source>
</evidence>
<dbReference type="SUPFAM" id="SSF53300">
    <property type="entry name" value="vWA-like"/>
    <property type="match status" value="1"/>
</dbReference>
<keyword evidence="3" id="KW-1185">Reference proteome</keyword>
<protein>
    <submittedName>
        <fullName evidence="2">DUF58 domain-containing protein</fullName>
    </submittedName>
</protein>
<evidence type="ECO:0000313" key="2">
    <source>
        <dbReference type="EMBL" id="PXY00897.1"/>
    </source>
</evidence>
<dbReference type="InterPro" id="IPR002881">
    <property type="entry name" value="DUF58"/>
</dbReference>
<feature type="domain" description="DUF58" evidence="1">
    <location>
        <begin position="46"/>
        <end position="263"/>
    </location>
</feature>
<proteinExistence type="predicted"/>